<reference evidence="2 3" key="1">
    <citation type="journal article" date="2019" name="G3 (Bethesda)">
        <title>Sequencing of a Wild Apple (Malus baccata) Genome Unravels the Differences Between Cultivated and Wild Apple Species Regarding Disease Resistance and Cold Tolerance.</title>
        <authorList>
            <person name="Chen X."/>
        </authorList>
    </citation>
    <scope>NUCLEOTIDE SEQUENCE [LARGE SCALE GENOMIC DNA]</scope>
    <source>
        <strain evidence="3">cv. Shandingzi</strain>
        <tissue evidence="2">Leaves</tissue>
    </source>
</reference>
<feature type="compositionally biased region" description="Acidic residues" evidence="1">
    <location>
        <begin position="96"/>
        <end position="107"/>
    </location>
</feature>
<feature type="region of interest" description="Disordered" evidence="1">
    <location>
        <begin position="77"/>
        <end position="107"/>
    </location>
</feature>
<comment type="caution">
    <text evidence="2">The sequence shown here is derived from an EMBL/GenBank/DDBJ whole genome shotgun (WGS) entry which is preliminary data.</text>
</comment>
<evidence type="ECO:0000313" key="2">
    <source>
        <dbReference type="EMBL" id="TQD84333.1"/>
    </source>
</evidence>
<sequence length="107" mass="12038">MAPGYLLHYVSNQRKRRETKAVEVRRARTRFGRGRWLYVDSTDIIPESGDEVGTCANATSRKRRDGIITYGTRLERADKFAMGTEPSPAQPSPACEGEDQMENGECN</sequence>
<proteinExistence type="predicted"/>
<accession>A0A540LCY0</accession>
<protein>
    <submittedName>
        <fullName evidence="2">Uncharacterized protein</fullName>
    </submittedName>
</protein>
<evidence type="ECO:0000256" key="1">
    <source>
        <dbReference type="SAM" id="MobiDB-lite"/>
    </source>
</evidence>
<dbReference type="EMBL" id="VIEB01000642">
    <property type="protein sequence ID" value="TQD84333.1"/>
    <property type="molecule type" value="Genomic_DNA"/>
</dbReference>
<keyword evidence="3" id="KW-1185">Reference proteome</keyword>
<dbReference type="AlphaFoldDB" id="A0A540LCY0"/>
<dbReference type="Proteomes" id="UP000315295">
    <property type="component" value="Unassembled WGS sequence"/>
</dbReference>
<gene>
    <name evidence="2" type="ORF">C1H46_030114</name>
</gene>
<evidence type="ECO:0000313" key="3">
    <source>
        <dbReference type="Proteomes" id="UP000315295"/>
    </source>
</evidence>
<name>A0A540LCY0_MALBA</name>
<organism evidence="2 3">
    <name type="scientific">Malus baccata</name>
    <name type="common">Siberian crab apple</name>
    <name type="synonym">Pyrus baccata</name>
    <dbReference type="NCBI Taxonomy" id="106549"/>
    <lineage>
        <taxon>Eukaryota</taxon>
        <taxon>Viridiplantae</taxon>
        <taxon>Streptophyta</taxon>
        <taxon>Embryophyta</taxon>
        <taxon>Tracheophyta</taxon>
        <taxon>Spermatophyta</taxon>
        <taxon>Magnoliopsida</taxon>
        <taxon>eudicotyledons</taxon>
        <taxon>Gunneridae</taxon>
        <taxon>Pentapetalae</taxon>
        <taxon>rosids</taxon>
        <taxon>fabids</taxon>
        <taxon>Rosales</taxon>
        <taxon>Rosaceae</taxon>
        <taxon>Amygdaloideae</taxon>
        <taxon>Maleae</taxon>
        <taxon>Malus</taxon>
    </lineage>
</organism>